<dbReference type="InterPro" id="IPR008752">
    <property type="entry name" value="Peptidase_M11"/>
</dbReference>
<feature type="domain" description="Peptidase M11 gametolysin" evidence="2">
    <location>
        <begin position="180"/>
        <end position="476"/>
    </location>
</feature>
<dbReference type="EMBL" id="BNCO01000012">
    <property type="protein sequence ID" value="GIL52197.1"/>
    <property type="molecule type" value="Genomic_DNA"/>
</dbReference>
<proteinExistence type="predicted"/>
<evidence type="ECO:0000313" key="3">
    <source>
        <dbReference type="EMBL" id="GIL52197.1"/>
    </source>
</evidence>
<comment type="caution">
    <text evidence="3">The sequence shown here is derived from an EMBL/GenBank/DDBJ whole genome shotgun (WGS) entry which is preliminary data.</text>
</comment>
<evidence type="ECO:0000313" key="4">
    <source>
        <dbReference type="Proteomes" id="UP000747399"/>
    </source>
</evidence>
<name>A0A8J4B1Z2_9CHLO</name>
<feature type="compositionally biased region" description="Pro residues" evidence="1">
    <location>
        <begin position="684"/>
        <end position="737"/>
    </location>
</feature>
<feature type="compositionally biased region" description="Pro residues" evidence="1">
    <location>
        <begin position="1344"/>
        <end position="1353"/>
    </location>
</feature>
<feature type="compositionally biased region" description="Pro residues" evidence="1">
    <location>
        <begin position="1214"/>
        <end position="1326"/>
    </location>
</feature>
<dbReference type="PANTHER" id="PTHR24216">
    <property type="entry name" value="PAXILLIN-RELATED"/>
    <property type="match status" value="1"/>
</dbReference>
<dbReference type="Proteomes" id="UP000747399">
    <property type="component" value="Unassembled WGS sequence"/>
</dbReference>
<sequence length="1467" mass="155600">MDALSQMWAACLFIYMGTLAGGLELLQVKASTKPLSAATPSTLPAPYAIVEQLVFVDTHDGYGRFALASAEGSLTPLPDGFRPPDFDINGIPIAVGALVQLECNKAEPSGLVYCNLCPDGETPTCTCLGSSPVLSSYGSLSSIADCVGDLTWTVIELPITAAGWPAAANGGVAQNVKQRPLVMILDYPSCDYRPSLDEDSLTKLYLGQNRDGNGGVAQKYNQCSYGSFTFKPNATRVVTITAPCDSAILSTCSWWAISEGADAAAIAQLGLQAFSSFTHYTYVLPPDLQGVCGWTGLSVLPGRRTWFQSNSYGIYRWATVMQEGLHNYGLWHAWRSGWELGDYSTVMGRGDACPNAAELARLGWATAAVGGSAIDSSVLTPGARRQWILPATYRTGYNNYLRVMPTWLPAYSNARLRKNLYIALRVPKGGDVGLTSSYANRVHVHEVNATMEDDIDTYIYSDRRVQIIALVPPASRLIIYGYKLVVQTGSLESNDTIQVSLCTFVYTDSECPAAAVLPSPSLRPPPSPPPPSPRTLSSPSPPSLQLPPSPSPPAPRPPPSPSPPSPRPPPSPPPPSPRPPPAPPPPSPQPPPSPLPPSPRPPPSPSPPSPQPPPSPLPPSPQPPPSPLPPSPRPPPSPSPPSPRPPPSPLPPSPRPPPSPPPPSPQPPPSPSPLSPRPLSALSPPFPQPPPPPSPPSPRPPPSPSPPSTKPPPLPSSPSPRPPTLPSPSQPSQPPPPQQLAIVEQLVFVDTHDGYGRFALASAEGSLTPLPDGFRPPDFDINGIPIAVGALVQLECNKAEPSGLVYCNLCPDGETPTCSCLGSSPVLSSYGSLSSIADCVGDLTWTVIELPITAAGWPAAANGGVAQNVKQRPLVMILDYPSCDYRPSLDEDSLTKLYLGQNRDGNGGVAQKYNQCSYGSFTFKPNATRVVTITAPCDSAILSTCSWWAISEGADAAAIAQLGLQAFSSFTHYTYVLPPDLQGVCGWTGLSVLPGRRTWFQSNSYGIYRWATVMQEGLHNYGLWHAWRSGWELGDYSTAMGRGDACPNAAELARLGWATAAVGGSAIDSSVLTPGARRQWILPATYRTGYNNYLRVMPTWLPAYSNARLRKNLYIALRVPKGGDVGLTSSYANRVHVHEVNATMEDDINTYIYSDRRVQIIALVPPASRLIIYGYKLVVQTGSLESNDTIQVSLCTFVYTDSECPAAAVLPSPSLRPPPSPPPPSPRTLSSPSPPSLQQPPSPSPPAPRLPPSPSPPSPRPPPSPSPPSPQPPPSPLPPSPRPPPSPSPPSPRPPPSPLPPSPRPPPSPSPPSPQQPPSPSPPSPIRLPDGTNGITKAPGKPLRYPPSPPSPRDQPTKMIRLVFVGQLVFVDTHGGYARFALVTDNDIIPLGFSSPDFDINGIPIAVGAIVQLECAAEPPGFCSLCPYGESSICSCFGTYDTMSLMNCIGDISWTVYGSVVVNADVI</sequence>
<dbReference type="PRINTS" id="PR01217">
    <property type="entry name" value="PRICHEXTENSN"/>
</dbReference>
<evidence type="ECO:0000256" key="1">
    <source>
        <dbReference type="SAM" id="MobiDB-lite"/>
    </source>
</evidence>
<evidence type="ECO:0000259" key="2">
    <source>
        <dbReference type="Pfam" id="PF05548"/>
    </source>
</evidence>
<dbReference type="PANTHER" id="PTHR24216:SF65">
    <property type="entry name" value="PAXILLIN-LIKE PROTEIN 1"/>
    <property type="match status" value="1"/>
</dbReference>
<feature type="domain" description="Peptidase M11 gametolysin" evidence="2">
    <location>
        <begin position="873"/>
        <end position="1169"/>
    </location>
</feature>
<reference evidence="3" key="1">
    <citation type="journal article" date="2021" name="Proc. Natl. Acad. Sci. U.S.A.">
        <title>Three genomes in the algal genus Volvox reveal the fate of a haploid sex-determining region after a transition to homothallism.</title>
        <authorList>
            <person name="Yamamoto K."/>
            <person name="Hamaji T."/>
            <person name="Kawai-Toyooka H."/>
            <person name="Matsuzaki R."/>
            <person name="Takahashi F."/>
            <person name="Nishimura Y."/>
            <person name="Kawachi M."/>
            <person name="Noguchi H."/>
            <person name="Minakuchi Y."/>
            <person name="Umen J.G."/>
            <person name="Toyoda A."/>
            <person name="Nozaki H."/>
        </authorList>
    </citation>
    <scope>NUCLEOTIDE SEQUENCE</scope>
    <source>
        <strain evidence="3">NIES-3780</strain>
    </source>
</reference>
<feature type="region of interest" description="Disordered" evidence="1">
    <location>
        <begin position="517"/>
        <end position="737"/>
    </location>
</feature>
<accession>A0A8J4B1Z2</accession>
<gene>
    <name evidence="3" type="ORF">Vafri_8135</name>
</gene>
<protein>
    <recommendedName>
        <fullName evidence="2">Peptidase M11 gametolysin domain-containing protein</fullName>
    </recommendedName>
</protein>
<dbReference type="Pfam" id="PF05548">
    <property type="entry name" value="Peptidase_M11"/>
    <property type="match status" value="2"/>
</dbReference>
<keyword evidence="4" id="KW-1185">Reference proteome</keyword>
<feature type="region of interest" description="Disordered" evidence="1">
    <location>
        <begin position="1209"/>
        <end position="1356"/>
    </location>
</feature>
<feature type="compositionally biased region" description="Pro residues" evidence="1">
    <location>
        <begin position="521"/>
        <end position="676"/>
    </location>
</feature>
<organism evidence="3 4">
    <name type="scientific">Volvox africanus</name>
    <dbReference type="NCBI Taxonomy" id="51714"/>
    <lineage>
        <taxon>Eukaryota</taxon>
        <taxon>Viridiplantae</taxon>
        <taxon>Chlorophyta</taxon>
        <taxon>core chlorophytes</taxon>
        <taxon>Chlorophyceae</taxon>
        <taxon>CS clade</taxon>
        <taxon>Chlamydomonadales</taxon>
        <taxon>Volvocaceae</taxon>
        <taxon>Volvox</taxon>
    </lineage>
</organism>